<reference evidence="2" key="1">
    <citation type="submission" date="2023-05" db="EMBL/GenBank/DDBJ databases">
        <title>Nepenthes gracilis genome sequencing.</title>
        <authorList>
            <person name="Fukushima K."/>
        </authorList>
    </citation>
    <scope>NUCLEOTIDE SEQUENCE</scope>
    <source>
        <strain evidence="2">SING2019-196</strain>
    </source>
</reference>
<evidence type="ECO:0000313" key="3">
    <source>
        <dbReference type="Proteomes" id="UP001279734"/>
    </source>
</evidence>
<keyword evidence="1" id="KW-0175">Coiled coil</keyword>
<dbReference type="Proteomes" id="UP001279734">
    <property type="component" value="Unassembled WGS sequence"/>
</dbReference>
<proteinExistence type="predicted"/>
<keyword evidence="3" id="KW-1185">Reference proteome</keyword>
<feature type="coiled-coil region" evidence="1">
    <location>
        <begin position="41"/>
        <end position="68"/>
    </location>
</feature>
<sequence>MGVRLAMENLKVVGSISVKVTSELPSSRRRHDVDTFYRRAHKNIDKTLNEAEAEAKILRGTHEDLESYLQVIGRW</sequence>
<dbReference type="EMBL" id="BSYO01000009">
    <property type="protein sequence ID" value="GMH09993.1"/>
    <property type="molecule type" value="Genomic_DNA"/>
</dbReference>
<dbReference type="AlphaFoldDB" id="A0AAD3SES6"/>
<evidence type="ECO:0000256" key="1">
    <source>
        <dbReference type="SAM" id="Coils"/>
    </source>
</evidence>
<name>A0AAD3SES6_NEPGR</name>
<evidence type="ECO:0000313" key="2">
    <source>
        <dbReference type="EMBL" id="GMH09993.1"/>
    </source>
</evidence>
<protein>
    <submittedName>
        <fullName evidence="2">Uncharacterized protein</fullName>
    </submittedName>
</protein>
<accession>A0AAD3SES6</accession>
<comment type="caution">
    <text evidence="2">The sequence shown here is derived from an EMBL/GenBank/DDBJ whole genome shotgun (WGS) entry which is preliminary data.</text>
</comment>
<organism evidence="2 3">
    <name type="scientific">Nepenthes gracilis</name>
    <name type="common">Slender pitcher plant</name>
    <dbReference type="NCBI Taxonomy" id="150966"/>
    <lineage>
        <taxon>Eukaryota</taxon>
        <taxon>Viridiplantae</taxon>
        <taxon>Streptophyta</taxon>
        <taxon>Embryophyta</taxon>
        <taxon>Tracheophyta</taxon>
        <taxon>Spermatophyta</taxon>
        <taxon>Magnoliopsida</taxon>
        <taxon>eudicotyledons</taxon>
        <taxon>Gunneridae</taxon>
        <taxon>Pentapetalae</taxon>
        <taxon>Caryophyllales</taxon>
        <taxon>Nepenthaceae</taxon>
        <taxon>Nepenthes</taxon>
    </lineage>
</organism>
<gene>
    <name evidence="2" type="ORF">Nepgr_011834</name>
</gene>